<evidence type="ECO:0008006" key="5">
    <source>
        <dbReference type="Google" id="ProtNLM"/>
    </source>
</evidence>
<keyword evidence="4" id="KW-1185">Reference proteome</keyword>
<feature type="transmembrane region" description="Helical" evidence="2">
    <location>
        <begin position="12"/>
        <end position="30"/>
    </location>
</feature>
<proteinExistence type="predicted"/>
<feature type="transmembrane region" description="Helical" evidence="2">
    <location>
        <begin position="81"/>
        <end position="102"/>
    </location>
</feature>
<dbReference type="HOGENOM" id="CLU_1721400_0_0_11"/>
<feature type="compositionally biased region" description="Low complexity" evidence="1">
    <location>
        <begin position="118"/>
        <end position="128"/>
    </location>
</feature>
<gene>
    <name evidence="3" type="ordered locus">SCATT_52810</name>
</gene>
<protein>
    <recommendedName>
        <fullName evidence="5">Cellulose synthase</fullName>
    </recommendedName>
</protein>
<dbReference type="PATRIC" id="fig|1003195.29.peg.5269"/>
<organism evidence="3 4">
    <name type="scientific">Streptantibioticus cattleyicolor (strain ATCC 35852 / DSM 46488 / JCM 4925 / NBRC 14057 / NRRL 8057)</name>
    <name type="common">Streptomyces cattleya</name>
    <dbReference type="NCBI Taxonomy" id="1003195"/>
    <lineage>
        <taxon>Bacteria</taxon>
        <taxon>Bacillati</taxon>
        <taxon>Actinomycetota</taxon>
        <taxon>Actinomycetes</taxon>
        <taxon>Kitasatosporales</taxon>
        <taxon>Streptomycetaceae</taxon>
        <taxon>Streptantibioticus</taxon>
    </lineage>
</organism>
<reference evidence="4" key="1">
    <citation type="submission" date="2011-12" db="EMBL/GenBank/DDBJ databases">
        <title>Complete genome sequence of Streptomyces cattleya strain DSM 46488.</title>
        <authorList>
            <person name="Ou H.-Y."/>
            <person name="Li P."/>
            <person name="Zhao C."/>
            <person name="O'Hagan D."/>
            <person name="Deng Z."/>
        </authorList>
    </citation>
    <scope>NUCLEOTIDE SEQUENCE [LARGE SCALE GENOMIC DNA]</scope>
    <source>
        <strain evidence="4">ATCC 35852 / DSM 46488 / JCM 4925 / NBRC 14057 / NRRL 8057</strain>
    </source>
</reference>
<feature type="transmembrane region" description="Helical" evidence="2">
    <location>
        <begin position="42"/>
        <end position="61"/>
    </location>
</feature>
<dbReference type="Proteomes" id="UP000007842">
    <property type="component" value="Chromosome"/>
</dbReference>
<evidence type="ECO:0000313" key="4">
    <source>
        <dbReference type="Proteomes" id="UP000007842"/>
    </source>
</evidence>
<accession>G8X124</accession>
<feature type="region of interest" description="Disordered" evidence="1">
    <location>
        <begin position="109"/>
        <end position="151"/>
    </location>
</feature>
<dbReference type="AlphaFoldDB" id="G8X124"/>
<dbReference type="KEGG" id="scy:SCATT_52810"/>
<evidence type="ECO:0000256" key="2">
    <source>
        <dbReference type="SAM" id="Phobius"/>
    </source>
</evidence>
<keyword evidence="2" id="KW-1133">Transmembrane helix</keyword>
<evidence type="ECO:0000313" key="3">
    <source>
        <dbReference type="EMBL" id="AEW97652.1"/>
    </source>
</evidence>
<keyword evidence="2" id="KW-0812">Transmembrane</keyword>
<dbReference type="eggNOG" id="ENOG5033WXW">
    <property type="taxonomic scope" value="Bacteria"/>
</dbReference>
<keyword evidence="2" id="KW-0472">Membrane</keyword>
<dbReference type="EMBL" id="CP003219">
    <property type="protein sequence ID" value="AEW97652.1"/>
    <property type="molecule type" value="Genomic_DNA"/>
</dbReference>
<dbReference type="STRING" id="1003195.SCATT_52810"/>
<name>G8X124_STREN</name>
<sequence>MHHAAGEPAMLTGTVCLALSGAGLAVALLTAWRRRFLRATRIAAVALLPVGLYLTGLLTMLGRIGRAIGSWAAGLVLDPTVWAGVAVLALAVVLWVAARLAAGRAAGRRTRAEQPSVTGGSATALGGATPPPTATPSAKRPKRAADDPLSEFGDIEEILRKRGI</sequence>
<evidence type="ECO:0000256" key="1">
    <source>
        <dbReference type="SAM" id="MobiDB-lite"/>
    </source>
</evidence>